<organism evidence="2 3">
    <name type="scientific">Chrysophaeum taylorii</name>
    <dbReference type="NCBI Taxonomy" id="2483200"/>
    <lineage>
        <taxon>Eukaryota</taxon>
        <taxon>Sar</taxon>
        <taxon>Stramenopiles</taxon>
        <taxon>Ochrophyta</taxon>
        <taxon>Pelagophyceae</taxon>
        <taxon>Pelagomonadales</taxon>
        <taxon>Pelagomonadaceae</taxon>
        <taxon>Chrysophaeum</taxon>
    </lineage>
</organism>
<feature type="region of interest" description="Disordered" evidence="1">
    <location>
        <begin position="394"/>
        <end position="419"/>
    </location>
</feature>
<keyword evidence="3" id="KW-1185">Reference proteome</keyword>
<protein>
    <submittedName>
        <fullName evidence="2">Uncharacterized protein</fullName>
    </submittedName>
</protein>
<dbReference type="Proteomes" id="UP001230188">
    <property type="component" value="Unassembled WGS sequence"/>
</dbReference>
<dbReference type="AlphaFoldDB" id="A0AAD7ULY8"/>
<accession>A0AAD7ULY8</accession>
<proteinExistence type="predicted"/>
<sequence>MWPVIFVPFAAAFVANLTTFAGLYECPDQGEAYSAAYLGTRETFLAELVPEHRLQGGQGNMEGASHAMFRRNRLQKTVDLMDFFIVHLSWYERRLGRDADNVRYAVLRRLRGQVVHRRHVPKATPRHDCLAVMPFYATIGGDSGHSALESRRVYLNMTRESLAPFFGRIVVCVATDSDRAYVSNASGLDFFDVLQYPVFRPSRLGLATVRLAQQKLLSDPRWRGIRYVFYTESDQIFHARHFGTLLAIAADPVKNFLLPHRVMPAPLRQDLGPMRDDADLGPAALREFGRNGAKPLHRLTDLRTASCCFDRAPCSNRRPHWMTFAHPHLHLFQLVARPEDNSNQNSFALVAGEGNFLRQEFRACKISTQARDLCHAQVPDFSSDGAAAVAAVAPKNKYPLPSNQLHARRRRRRQQQPPP</sequence>
<evidence type="ECO:0000313" key="2">
    <source>
        <dbReference type="EMBL" id="KAJ8610699.1"/>
    </source>
</evidence>
<dbReference type="EMBL" id="JAQMWT010000096">
    <property type="protein sequence ID" value="KAJ8610699.1"/>
    <property type="molecule type" value="Genomic_DNA"/>
</dbReference>
<feature type="compositionally biased region" description="Basic residues" evidence="1">
    <location>
        <begin position="406"/>
        <end position="419"/>
    </location>
</feature>
<evidence type="ECO:0000256" key="1">
    <source>
        <dbReference type="SAM" id="MobiDB-lite"/>
    </source>
</evidence>
<reference evidence="2" key="1">
    <citation type="submission" date="2023-01" db="EMBL/GenBank/DDBJ databases">
        <title>Metagenome sequencing of chrysophaentin producing Chrysophaeum taylorii.</title>
        <authorList>
            <person name="Davison J."/>
            <person name="Bewley C."/>
        </authorList>
    </citation>
    <scope>NUCLEOTIDE SEQUENCE</scope>
    <source>
        <strain evidence="2">NIES-1699</strain>
    </source>
</reference>
<name>A0AAD7ULY8_9STRA</name>
<evidence type="ECO:0000313" key="3">
    <source>
        <dbReference type="Proteomes" id="UP001230188"/>
    </source>
</evidence>
<gene>
    <name evidence="2" type="ORF">CTAYLR_005656</name>
</gene>
<comment type="caution">
    <text evidence="2">The sequence shown here is derived from an EMBL/GenBank/DDBJ whole genome shotgun (WGS) entry which is preliminary data.</text>
</comment>